<dbReference type="Gene3D" id="3.20.20.220">
    <property type="match status" value="1"/>
</dbReference>
<dbReference type="EMBL" id="JTEO01000004">
    <property type="protein sequence ID" value="MCQ6962415.1"/>
    <property type="molecule type" value="Genomic_DNA"/>
</dbReference>
<comment type="pathway">
    <text evidence="2">One-carbon metabolism; tetrahydrofolate interconversion.</text>
</comment>
<reference evidence="7 8" key="1">
    <citation type="journal article" date="2011" name="Appl. Environ. Microbiol.">
        <title>Methanogenic archaea isolated from Taiwan's Chelungpu fault.</title>
        <authorList>
            <person name="Wu S.Y."/>
            <person name="Lai M.C."/>
        </authorList>
    </citation>
    <scope>NUCLEOTIDE SEQUENCE [LARGE SCALE GENOMIC DNA]</scope>
    <source>
        <strain evidence="7 8">St545Mb</strain>
    </source>
</reference>
<evidence type="ECO:0000313" key="8">
    <source>
        <dbReference type="Proteomes" id="UP001206983"/>
    </source>
</evidence>
<evidence type="ECO:0000313" key="7">
    <source>
        <dbReference type="EMBL" id="MCQ6962415.1"/>
    </source>
</evidence>
<dbReference type="AlphaFoldDB" id="A0AAE3H9H7"/>
<dbReference type="GO" id="GO:0004489">
    <property type="term" value="F:methylenetetrahydrofolate reductase [NAD(P)H] activity"/>
    <property type="evidence" value="ECO:0007669"/>
    <property type="project" value="InterPro"/>
</dbReference>
<organism evidence="7 8">
    <name type="scientific">Methanolobus chelungpuianus</name>
    <dbReference type="NCBI Taxonomy" id="502115"/>
    <lineage>
        <taxon>Archaea</taxon>
        <taxon>Methanobacteriati</taxon>
        <taxon>Methanobacteriota</taxon>
        <taxon>Stenosarchaea group</taxon>
        <taxon>Methanomicrobia</taxon>
        <taxon>Methanosarcinales</taxon>
        <taxon>Methanosarcinaceae</taxon>
        <taxon>Methanolobus</taxon>
    </lineage>
</organism>
<dbReference type="CDD" id="cd00537">
    <property type="entry name" value="MTHFR"/>
    <property type="match status" value="1"/>
</dbReference>
<dbReference type="GO" id="GO:0009086">
    <property type="term" value="P:methionine biosynthetic process"/>
    <property type="evidence" value="ECO:0007669"/>
    <property type="project" value="TreeGrafter"/>
</dbReference>
<keyword evidence="6" id="KW-0560">Oxidoreductase</keyword>
<dbReference type="GO" id="GO:0035999">
    <property type="term" value="P:tetrahydrofolate interconversion"/>
    <property type="evidence" value="ECO:0007669"/>
    <property type="project" value="TreeGrafter"/>
</dbReference>
<keyword evidence="5" id="KW-0274">FAD</keyword>
<keyword evidence="4" id="KW-0285">Flavoprotein</keyword>
<dbReference type="SUPFAM" id="SSF51730">
    <property type="entry name" value="FAD-linked oxidoreductase"/>
    <property type="match status" value="1"/>
</dbReference>
<comment type="similarity">
    <text evidence="3">Belongs to the methylenetetrahydrofolate reductase family.</text>
</comment>
<dbReference type="Proteomes" id="UP001206983">
    <property type="component" value="Unassembled WGS sequence"/>
</dbReference>
<evidence type="ECO:0000256" key="1">
    <source>
        <dbReference type="ARBA" id="ARBA00001974"/>
    </source>
</evidence>
<accession>A0AAE3H9H7</accession>
<proteinExistence type="inferred from homology"/>
<evidence type="ECO:0000256" key="3">
    <source>
        <dbReference type="ARBA" id="ARBA00006743"/>
    </source>
</evidence>
<dbReference type="Pfam" id="PF02219">
    <property type="entry name" value="MTHFR"/>
    <property type="match status" value="1"/>
</dbReference>
<comment type="caution">
    <text evidence="7">The sequence shown here is derived from an EMBL/GenBank/DDBJ whole genome shotgun (WGS) entry which is preliminary data.</text>
</comment>
<keyword evidence="8" id="KW-1185">Reference proteome</keyword>
<dbReference type="GO" id="GO:0005829">
    <property type="term" value="C:cytosol"/>
    <property type="evidence" value="ECO:0007669"/>
    <property type="project" value="TreeGrafter"/>
</dbReference>
<gene>
    <name evidence="7" type="ORF">PV02_04365</name>
</gene>
<dbReference type="PANTHER" id="PTHR45754:SF3">
    <property type="entry name" value="METHYLENETETRAHYDROFOLATE REDUCTASE (NADPH)"/>
    <property type="match status" value="1"/>
</dbReference>
<sequence>MPGTFKEKLLSDDFLVTAEITPPKGTDLSEALADAEKLRGLADALNVTDNQRAVMRMSPLAVSKALLDKGHEVIMQLTCRDRNRLALQSDVLAAYSLGVRNICVMSGDHTTRGDHPKARPVFDIDSVQLLGAIRKMKEGFDLSGNAIGHLEGLTVGAVSNADPGQPMQMLKLRKKIKMGAEFIQTQAVYDAGQFEVFMEQIGDLDVPVIAGVIPLKSAKMARFMNGNIPGIRVPPEMIERMEKAENPADEGISICAQTIIEIKKLCRGVHVMPIGTHDRTPKLLRIAGIRKGY</sequence>
<evidence type="ECO:0000256" key="4">
    <source>
        <dbReference type="ARBA" id="ARBA00022630"/>
    </source>
</evidence>
<evidence type="ECO:0000256" key="6">
    <source>
        <dbReference type="ARBA" id="ARBA00023002"/>
    </source>
</evidence>
<dbReference type="InterPro" id="IPR003171">
    <property type="entry name" value="Mehydrof_redctse-like"/>
</dbReference>
<dbReference type="InterPro" id="IPR029041">
    <property type="entry name" value="FAD-linked_oxidoreductase-like"/>
</dbReference>
<evidence type="ECO:0000256" key="2">
    <source>
        <dbReference type="ARBA" id="ARBA00004777"/>
    </source>
</evidence>
<protein>
    <submittedName>
        <fullName evidence="7">5,10-methylenetetrahydrofolate reductase</fullName>
    </submittedName>
</protein>
<comment type="cofactor">
    <cofactor evidence="1">
        <name>FAD</name>
        <dbReference type="ChEBI" id="CHEBI:57692"/>
    </cofactor>
</comment>
<dbReference type="PANTHER" id="PTHR45754">
    <property type="entry name" value="METHYLENETETRAHYDROFOLATE REDUCTASE"/>
    <property type="match status" value="1"/>
</dbReference>
<name>A0AAE3H9H7_9EURY</name>
<evidence type="ECO:0000256" key="5">
    <source>
        <dbReference type="ARBA" id="ARBA00022827"/>
    </source>
</evidence>
<dbReference type="GO" id="GO:0071949">
    <property type="term" value="F:FAD binding"/>
    <property type="evidence" value="ECO:0007669"/>
    <property type="project" value="TreeGrafter"/>
</dbReference>